<accession>A0A0C1E7X9</accession>
<dbReference type="PANTHER" id="PTHR43013">
    <property type="entry name" value="GLUTAMYL-TRNA REDUCTASE"/>
    <property type="match status" value="1"/>
</dbReference>
<dbReference type="PANTHER" id="PTHR43013:SF1">
    <property type="entry name" value="GLUTAMYL-TRNA REDUCTASE"/>
    <property type="match status" value="1"/>
</dbReference>
<dbReference type="InterPro" id="IPR018214">
    <property type="entry name" value="GluRdtase_CS"/>
</dbReference>
<keyword evidence="1" id="KW-0521">NADP</keyword>
<dbReference type="AlphaFoldDB" id="A0A0C1E7X9"/>
<dbReference type="InterPro" id="IPR006151">
    <property type="entry name" value="Shikm_DH/Glu-tRNA_Rdtase"/>
</dbReference>
<gene>
    <name evidence="4" type="primary">hemA</name>
    <name evidence="4" type="ORF">DB43_GN00150</name>
</gene>
<dbReference type="InterPro" id="IPR015895">
    <property type="entry name" value="4pyrrol_synth_GluRdtase_N"/>
</dbReference>
<evidence type="ECO:0000256" key="1">
    <source>
        <dbReference type="ARBA" id="ARBA00022857"/>
    </source>
</evidence>
<dbReference type="Gene3D" id="3.30.460.30">
    <property type="entry name" value="Glutamyl-tRNA reductase, N-terminal domain"/>
    <property type="match status" value="1"/>
</dbReference>
<comment type="caution">
    <text evidence="4">The sequence shown here is derived from an EMBL/GenBank/DDBJ whole genome shotgun (WGS) entry which is preliminary data.</text>
</comment>
<feature type="domain" description="Glutamyl-tRNA reductase N-terminal" evidence="3">
    <location>
        <begin position="14"/>
        <end position="159"/>
    </location>
</feature>
<dbReference type="Proteomes" id="UP000031307">
    <property type="component" value="Unassembled WGS sequence"/>
</dbReference>
<dbReference type="InterPro" id="IPR036343">
    <property type="entry name" value="GluRdtase_N_sf"/>
</dbReference>
<dbReference type="PATRIC" id="fig|83552.4.peg.1551"/>
<organism evidence="4 5">
    <name type="scientific">Parachlamydia acanthamoebae</name>
    <dbReference type="NCBI Taxonomy" id="83552"/>
    <lineage>
        <taxon>Bacteria</taxon>
        <taxon>Pseudomonadati</taxon>
        <taxon>Chlamydiota</taxon>
        <taxon>Chlamydiia</taxon>
        <taxon>Parachlamydiales</taxon>
        <taxon>Parachlamydiaceae</taxon>
        <taxon>Parachlamydia</taxon>
    </lineage>
</organism>
<reference evidence="4 5" key="1">
    <citation type="journal article" date="2014" name="Mol. Biol. Evol.">
        <title>Massive expansion of Ubiquitination-related gene families within the Chlamydiae.</title>
        <authorList>
            <person name="Domman D."/>
            <person name="Collingro A."/>
            <person name="Lagkouvardos I."/>
            <person name="Gehre L."/>
            <person name="Weinmaier T."/>
            <person name="Rattei T."/>
            <person name="Subtil A."/>
            <person name="Horn M."/>
        </authorList>
    </citation>
    <scope>NUCLEOTIDE SEQUENCE [LARGE SCALE GENOMIC DNA]</scope>
    <source>
        <strain evidence="4 5">OEW1</strain>
    </source>
</reference>
<name>A0A0C1E7X9_9BACT</name>
<dbReference type="InterPro" id="IPR036291">
    <property type="entry name" value="NAD(P)-bd_dom_sf"/>
</dbReference>
<protein>
    <submittedName>
        <fullName evidence="4">Glutamyl-tRNA reductase</fullName>
        <ecNumber evidence="4">1.2.1.70</ecNumber>
    </submittedName>
</protein>
<dbReference type="EC" id="1.2.1.70" evidence="4"/>
<dbReference type="GO" id="GO:0050661">
    <property type="term" value="F:NADP binding"/>
    <property type="evidence" value="ECO:0007669"/>
    <property type="project" value="InterPro"/>
</dbReference>
<evidence type="ECO:0000259" key="2">
    <source>
        <dbReference type="Pfam" id="PF01488"/>
    </source>
</evidence>
<dbReference type="GO" id="GO:0008883">
    <property type="term" value="F:glutamyl-tRNA reductase activity"/>
    <property type="evidence" value="ECO:0007669"/>
    <property type="project" value="UniProtKB-EC"/>
</dbReference>
<evidence type="ECO:0000313" key="4">
    <source>
        <dbReference type="EMBL" id="KIA77307.1"/>
    </source>
</evidence>
<dbReference type="SUPFAM" id="SSF51735">
    <property type="entry name" value="NAD(P)-binding Rossmann-fold domains"/>
    <property type="match status" value="1"/>
</dbReference>
<dbReference type="Pfam" id="PF01488">
    <property type="entry name" value="Shikimate_DH"/>
    <property type="match status" value="1"/>
</dbReference>
<sequence length="275" mass="31325">MILIGGSHMRVGVVGINHKLGDLKLRESLAKVCHRRFGFLPSSYDLGSFVLLSTCNRTEVYFFAEDLAATHSYLLNVLKGELEETEENFDQKLYSYFNADCFLHLVRVTTGLDSAILAETEIQGQVKQAYESACAIENLPFELHYLFQKALKIGKDFRSLYSLGRGIPDLEHAVFNIGQSKLQQPEQAKVLFIGASEINQKILKYLKHKNVQNISLCNRSLDVAQTLAKEHQIDILNWEEITKWSNFDWIILGTKCPEHLLTQQDLYKKISVISL</sequence>
<dbReference type="SUPFAM" id="SSF69742">
    <property type="entry name" value="Glutamyl tRNA-reductase catalytic, N-terminal domain"/>
    <property type="match status" value="1"/>
</dbReference>
<dbReference type="Pfam" id="PF05201">
    <property type="entry name" value="GlutR_N"/>
    <property type="match status" value="1"/>
</dbReference>
<proteinExistence type="predicted"/>
<keyword evidence="4" id="KW-0560">Oxidoreductase</keyword>
<dbReference type="EMBL" id="JSAM01000083">
    <property type="protein sequence ID" value="KIA77307.1"/>
    <property type="molecule type" value="Genomic_DNA"/>
</dbReference>
<dbReference type="Gene3D" id="3.40.50.720">
    <property type="entry name" value="NAD(P)-binding Rossmann-like Domain"/>
    <property type="match status" value="1"/>
</dbReference>
<dbReference type="GO" id="GO:0019353">
    <property type="term" value="P:protoporphyrinogen IX biosynthetic process from glutamate"/>
    <property type="evidence" value="ECO:0007669"/>
    <property type="project" value="TreeGrafter"/>
</dbReference>
<dbReference type="PROSITE" id="PS00747">
    <property type="entry name" value="GLUTR"/>
    <property type="match status" value="1"/>
</dbReference>
<evidence type="ECO:0000313" key="5">
    <source>
        <dbReference type="Proteomes" id="UP000031307"/>
    </source>
</evidence>
<feature type="domain" description="Quinate/shikimate 5-dehydrogenase/glutamyl-tRNA reductase" evidence="2">
    <location>
        <begin position="178"/>
        <end position="267"/>
    </location>
</feature>
<evidence type="ECO:0000259" key="3">
    <source>
        <dbReference type="Pfam" id="PF05201"/>
    </source>
</evidence>